<evidence type="ECO:0000313" key="2">
    <source>
        <dbReference type="Proteomes" id="UP000061569"/>
    </source>
</evidence>
<dbReference type="KEGG" id="lez:GLE_1401"/>
<sequence>MSDCRSCASCGCDTALATQAMAARSKPAPPCKKRRCLITCR</sequence>
<gene>
    <name evidence="1" type="ORF">GLE_1401</name>
</gene>
<reference evidence="1 2" key="1">
    <citation type="submission" date="2015-11" db="EMBL/GenBank/DDBJ databases">
        <title>Genome sequences of Lysobacter enzymogenes strain C3 and Lysobacter antibioticus ATCC 29479.</title>
        <authorList>
            <person name="Kobayashi D.Y."/>
        </authorList>
    </citation>
    <scope>NUCLEOTIDE SEQUENCE [LARGE SCALE GENOMIC DNA]</scope>
    <source>
        <strain evidence="1 2">C3</strain>
    </source>
</reference>
<dbReference type="AlphaFoldDB" id="A0A0S2DDR4"/>
<proteinExistence type="predicted"/>
<organism evidence="1 2">
    <name type="scientific">Lysobacter enzymogenes</name>
    <dbReference type="NCBI Taxonomy" id="69"/>
    <lineage>
        <taxon>Bacteria</taxon>
        <taxon>Pseudomonadati</taxon>
        <taxon>Pseudomonadota</taxon>
        <taxon>Gammaproteobacteria</taxon>
        <taxon>Lysobacterales</taxon>
        <taxon>Lysobacteraceae</taxon>
        <taxon>Lysobacter</taxon>
    </lineage>
</organism>
<protein>
    <submittedName>
        <fullName evidence="1">Uncharacterized protein</fullName>
    </submittedName>
</protein>
<accession>A0A0S2DDR4</accession>
<evidence type="ECO:0000313" key="1">
    <source>
        <dbReference type="EMBL" id="ALN56758.1"/>
    </source>
</evidence>
<dbReference type="EMBL" id="CP013140">
    <property type="protein sequence ID" value="ALN56758.1"/>
    <property type="molecule type" value="Genomic_DNA"/>
</dbReference>
<name>A0A0S2DDR4_LYSEN</name>
<dbReference type="Proteomes" id="UP000061569">
    <property type="component" value="Chromosome"/>
</dbReference>